<protein>
    <submittedName>
        <fullName evidence="1">Uncharacterized protein</fullName>
    </submittedName>
</protein>
<organism evidence="1 2">
    <name type="scientific">Rhizobium loti</name>
    <name type="common">Mesorhizobium loti</name>
    <dbReference type="NCBI Taxonomy" id="381"/>
    <lineage>
        <taxon>Bacteria</taxon>
        <taxon>Pseudomonadati</taxon>
        <taxon>Pseudomonadota</taxon>
        <taxon>Alphaproteobacteria</taxon>
        <taxon>Hyphomicrobiales</taxon>
        <taxon>Phyllobacteriaceae</taxon>
        <taxon>Mesorhizobium</taxon>
    </lineage>
</organism>
<evidence type="ECO:0000313" key="1">
    <source>
        <dbReference type="EMBL" id="KUM24417.1"/>
    </source>
</evidence>
<evidence type="ECO:0000313" key="2">
    <source>
        <dbReference type="Proteomes" id="UP000053176"/>
    </source>
</evidence>
<accession>A0A101KP53</accession>
<dbReference type="OrthoDB" id="583051at2"/>
<comment type="caution">
    <text evidence="1">The sequence shown here is derived from an EMBL/GenBank/DDBJ whole genome shotgun (WGS) entry which is preliminary data.</text>
</comment>
<sequence length="317" mass="35575">MAQAQSNISDFFKTMKVRFEKCLEPTLSCTAPAISAHSVQNATSLGLIADDNHVYEMRMRVRNGAPQCAFEKAGRNQASTFPGFCGHHDTDIFKPIDTRPLSLKDEEQLFLIAYRSVTRELHVVMEAAMRLQTTLQRQIATGVVPKDAPSAAMMEATGHMMKAWGVWKHRLEFYDRPLVKERFAEICHSTFVIEHRKPVLASSSFFSVDDRQWGKRFAGVTLNVIPTSATETAVIVSYPKEQSGQARRYVAPVFLKGGDERLLALSHMIVDRAENFFVSPAHLEGWPAAKRKQIEESFVGTVIRSDAAKPSPELMLF</sequence>
<gene>
    <name evidence="1" type="ORF">AU467_30305</name>
</gene>
<dbReference type="AlphaFoldDB" id="A0A101KP53"/>
<name>A0A101KP53_RHILI</name>
<proteinExistence type="predicted"/>
<dbReference type="Proteomes" id="UP000053176">
    <property type="component" value="Unassembled WGS sequence"/>
</dbReference>
<reference evidence="1 2" key="1">
    <citation type="submission" date="2015-12" db="EMBL/GenBank/DDBJ databases">
        <title>Draft genome sequence of Mesorhizobium sp. UFLA 01-765, a multitolerant efficient symbiont and plant-growth promoting strain isolated from Zn-mining soil using Leucaena leucocephala as a trap plant.</title>
        <authorList>
            <person name="Rangel W.M."/>
            <person name="Thijs S."/>
            <person name="Longatti S.M."/>
            <person name="Moreira F.M."/>
            <person name="Weyens N."/>
            <person name="Vangronsveld J."/>
            <person name="Van Hamme J.D."/>
            <person name="Bottos E.M."/>
            <person name="Rineau F."/>
        </authorList>
    </citation>
    <scope>NUCLEOTIDE SEQUENCE [LARGE SCALE GENOMIC DNA]</scope>
    <source>
        <strain evidence="1 2">UFLA 01-765</strain>
    </source>
</reference>
<dbReference type="EMBL" id="LPWA01000136">
    <property type="protein sequence ID" value="KUM24417.1"/>
    <property type="molecule type" value="Genomic_DNA"/>
</dbReference>